<organism evidence="13 14">
    <name type="scientific">Sphenodon punctatus</name>
    <name type="common">Tuatara</name>
    <name type="synonym">Hatteria punctata</name>
    <dbReference type="NCBI Taxonomy" id="8508"/>
    <lineage>
        <taxon>Eukaryota</taxon>
        <taxon>Metazoa</taxon>
        <taxon>Chordata</taxon>
        <taxon>Craniata</taxon>
        <taxon>Vertebrata</taxon>
        <taxon>Euteleostomi</taxon>
        <taxon>Lepidosauria</taxon>
        <taxon>Sphenodontia</taxon>
        <taxon>Sphenodontidae</taxon>
        <taxon>Sphenodon</taxon>
    </lineage>
</organism>
<name>A0A8D0GWQ1_SPHPU</name>
<dbReference type="Proteomes" id="UP000694392">
    <property type="component" value="Unplaced"/>
</dbReference>
<evidence type="ECO:0000256" key="11">
    <source>
        <dbReference type="PROSITE-ProRule" id="PRU00076"/>
    </source>
</evidence>
<dbReference type="GO" id="GO:0005509">
    <property type="term" value="F:calcium ion binding"/>
    <property type="evidence" value="ECO:0007669"/>
    <property type="project" value="InterPro"/>
</dbReference>
<dbReference type="InterPro" id="IPR000152">
    <property type="entry name" value="EGF-type_Asp/Asn_hydroxyl_site"/>
</dbReference>
<feature type="domain" description="EGF-like" evidence="12">
    <location>
        <begin position="82"/>
        <end position="120"/>
    </location>
</feature>
<keyword evidence="4" id="KW-0272">Extracellular matrix</keyword>
<evidence type="ECO:0000256" key="2">
    <source>
        <dbReference type="ARBA" id="ARBA00006127"/>
    </source>
</evidence>
<dbReference type="InterPro" id="IPR009030">
    <property type="entry name" value="Growth_fac_rcpt_cys_sf"/>
</dbReference>
<dbReference type="PANTHER" id="PTHR24039">
    <property type="entry name" value="FIBRILLIN-RELATED"/>
    <property type="match status" value="1"/>
</dbReference>
<keyword evidence="14" id="KW-1185">Reference proteome</keyword>
<dbReference type="GO" id="GO:0031012">
    <property type="term" value="C:extracellular matrix"/>
    <property type="evidence" value="ECO:0007669"/>
    <property type="project" value="UniProtKB-ARBA"/>
</dbReference>
<dbReference type="CDD" id="cd00054">
    <property type="entry name" value="EGF_CA"/>
    <property type="match status" value="2"/>
</dbReference>
<keyword evidence="8" id="KW-0106">Calcium</keyword>
<evidence type="ECO:0000256" key="1">
    <source>
        <dbReference type="ARBA" id="ARBA00004498"/>
    </source>
</evidence>
<dbReference type="AlphaFoldDB" id="A0A8D0GWQ1"/>
<evidence type="ECO:0000256" key="10">
    <source>
        <dbReference type="ARBA" id="ARBA00023180"/>
    </source>
</evidence>
<gene>
    <name evidence="13" type="primary">EFEMP2</name>
</gene>
<dbReference type="InterPro" id="IPR055088">
    <property type="entry name" value="Fibulin_C"/>
</dbReference>
<reference evidence="13" key="1">
    <citation type="submission" date="2025-08" db="UniProtKB">
        <authorList>
            <consortium name="Ensembl"/>
        </authorList>
    </citation>
    <scope>IDENTIFICATION</scope>
</reference>
<protein>
    <submittedName>
        <fullName evidence="13">EGF containing fibulin extracellular matrix protein 2</fullName>
    </submittedName>
</protein>
<comment type="subcellular location">
    <subcellularLocation>
        <location evidence="1">Secreted</location>
        <location evidence="1">Extracellular space</location>
        <location evidence="1">Extracellular matrix</location>
    </subcellularLocation>
</comment>
<evidence type="ECO:0000256" key="5">
    <source>
        <dbReference type="ARBA" id="ARBA00022536"/>
    </source>
</evidence>
<dbReference type="PROSITE" id="PS01186">
    <property type="entry name" value="EGF_2"/>
    <property type="match status" value="3"/>
</dbReference>
<evidence type="ECO:0000313" key="14">
    <source>
        <dbReference type="Proteomes" id="UP000694392"/>
    </source>
</evidence>
<evidence type="ECO:0000256" key="9">
    <source>
        <dbReference type="ARBA" id="ARBA00023157"/>
    </source>
</evidence>
<keyword evidence="7" id="KW-0677">Repeat</keyword>
<dbReference type="SMART" id="SM00179">
    <property type="entry name" value="EGF_CA"/>
    <property type="match status" value="4"/>
</dbReference>
<dbReference type="SUPFAM" id="SSF57196">
    <property type="entry name" value="EGF/Laminin"/>
    <property type="match status" value="1"/>
</dbReference>
<dbReference type="Gene3D" id="2.10.25.10">
    <property type="entry name" value="Laminin"/>
    <property type="match status" value="4"/>
</dbReference>
<comment type="similarity">
    <text evidence="2">Belongs to the fibulin family.</text>
</comment>
<dbReference type="Pfam" id="PF22914">
    <property type="entry name" value="Fibulin_C"/>
    <property type="match status" value="1"/>
</dbReference>
<evidence type="ECO:0000256" key="4">
    <source>
        <dbReference type="ARBA" id="ARBA00022530"/>
    </source>
</evidence>
<dbReference type="FunFam" id="2.10.25.10:FF:000201">
    <property type="entry name" value="EGF-containing fibulin-like extracellular matrix protein 2"/>
    <property type="match status" value="1"/>
</dbReference>
<comment type="caution">
    <text evidence="11">Lacks conserved residue(s) required for the propagation of feature annotation.</text>
</comment>
<evidence type="ECO:0000259" key="12">
    <source>
        <dbReference type="PROSITE" id="PS50026"/>
    </source>
</evidence>
<dbReference type="Ensembl" id="ENSSPUT00000011505.1">
    <property type="protein sequence ID" value="ENSSPUP00000010785.1"/>
    <property type="gene ID" value="ENSSPUG00000008270.1"/>
</dbReference>
<dbReference type="PROSITE" id="PS50026">
    <property type="entry name" value="EGF_3"/>
    <property type="match status" value="3"/>
</dbReference>
<evidence type="ECO:0000256" key="3">
    <source>
        <dbReference type="ARBA" id="ARBA00022525"/>
    </source>
</evidence>
<dbReference type="PROSITE" id="PS00010">
    <property type="entry name" value="ASX_HYDROXYL"/>
    <property type="match status" value="3"/>
</dbReference>
<feature type="domain" description="EGF-like" evidence="12">
    <location>
        <begin position="41"/>
        <end position="81"/>
    </location>
</feature>
<keyword evidence="3" id="KW-0964">Secreted</keyword>
<dbReference type="Pfam" id="PF07645">
    <property type="entry name" value="EGF_CA"/>
    <property type="match status" value="4"/>
</dbReference>
<sequence>SSPVSPTVPSPSPPPTLSLIVSHSNGLCPISKPSLPPTWADMDECEYELHDCQPSQQCVNTPGGFHCQCPDGYRKIGTECVDVDECRYRYCQHRCVNSPGSFSCQCQSGFQLASNNRSCVGKRHPPCPPRELLVGSWLSVRGEGAPLSPSTGQGRLDIDECSYSSYLCQFQCVNEPGRFSCACPEGYQLLGTRLCQDINECETGTHQCSSESQNCVNFHGSYRCVEKNRCLEPYVQVSDNRCLCPASTPLCREQPSSIVHRYMSITADRSVPSDIFQIQATSIYPGAYNTFQIRSGNEQGDFYIRQMNNLSAMLVLARPLSGPREFVLDLEMVTMNTLMSYRSSSVLRLTVFVGAHSF</sequence>
<evidence type="ECO:0000313" key="13">
    <source>
        <dbReference type="Ensembl" id="ENSSPUP00000010785.1"/>
    </source>
</evidence>
<dbReference type="PANTHER" id="PTHR24039:SF33">
    <property type="entry name" value="EGF-CONTAINING FIBULIN-LIKE EXTRACELLULAR MATRIX PROTEIN 1"/>
    <property type="match status" value="1"/>
</dbReference>
<keyword evidence="6" id="KW-0732">Signal</keyword>
<dbReference type="SUPFAM" id="SSF57184">
    <property type="entry name" value="Growth factor receptor domain"/>
    <property type="match status" value="1"/>
</dbReference>
<accession>A0A8D0GWQ1</accession>
<dbReference type="SMART" id="SM00181">
    <property type="entry name" value="EGF"/>
    <property type="match status" value="4"/>
</dbReference>
<reference evidence="13" key="2">
    <citation type="submission" date="2025-09" db="UniProtKB">
        <authorList>
            <consortium name="Ensembl"/>
        </authorList>
    </citation>
    <scope>IDENTIFICATION</scope>
</reference>
<dbReference type="PROSITE" id="PS01187">
    <property type="entry name" value="EGF_CA"/>
    <property type="match status" value="2"/>
</dbReference>
<dbReference type="InterPro" id="IPR000742">
    <property type="entry name" value="EGF"/>
</dbReference>
<evidence type="ECO:0000256" key="8">
    <source>
        <dbReference type="ARBA" id="ARBA00022837"/>
    </source>
</evidence>
<dbReference type="GeneTree" id="ENSGT00940000159437"/>
<dbReference type="InterPro" id="IPR001881">
    <property type="entry name" value="EGF-like_Ca-bd_dom"/>
</dbReference>
<dbReference type="InterPro" id="IPR018097">
    <property type="entry name" value="EGF_Ca-bd_CS"/>
</dbReference>
<feature type="domain" description="EGF-like" evidence="12">
    <location>
        <begin position="157"/>
        <end position="196"/>
    </location>
</feature>
<dbReference type="InterPro" id="IPR049883">
    <property type="entry name" value="NOTCH1_EGF-like"/>
</dbReference>
<keyword evidence="5 11" id="KW-0245">EGF-like domain</keyword>
<proteinExistence type="inferred from homology"/>
<dbReference type="OMA" id="XRCLCPA"/>
<keyword evidence="10" id="KW-0325">Glycoprotein</keyword>
<keyword evidence="9" id="KW-1015">Disulfide bond</keyword>
<evidence type="ECO:0000256" key="7">
    <source>
        <dbReference type="ARBA" id="ARBA00022737"/>
    </source>
</evidence>
<dbReference type="FunFam" id="2.10.25.10:FF:000119">
    <property type="entry name" value="vitamin K-dependent protein S"/>
    <property type="match status" value="1"/>
</dbReference>
<evidence type="ECO:0000256" key="6">
    <source>
        <dbReference type="ARBA" id="ARBA00022729"/>
    </source>
</evidence>